<evidence type="ECO:0000259" key="2">
    <source>
        <dbReference type="Pfam" id="PF18073"/>
    </source>
</evidence>
<keyword evidence="4" id="KW-1185">Reference proteome</keyword>
<dbReference type="Proteomes" id="UP000297475">
    <property type="component" value="Unassembled WGS sequence"/>
</dbReference>
<feature type="domain" description="LapB rubredoxin metal binding" evidence="2">
    <location>
        <begin position="346"/>
        <end position="373"/>
    </location>
</feature>
<dbReference type="GO" id="GO:0046872">
    <property type="term" value="F:metal ion binding"/>
    <property type="evidence" value="ECO:0007669"/>
    <property type="project" value="UniProtKB-KW"/>
</dbReference>
<evidence type="ECO:0000313" key="4">
    <source>
        <dbReference type="Proteomes" id="UP000297475"/>
    </source>
</evidence>
<dbReference type="InterPro" id="IPR041166">
    <property type="entry name" value="Rubredoxin_2"/>
</dbReference>
<proteinExistence type="predicted"/>
<evidence type="ECO:0000256" key="1">
    <source>
        <dbReference type="ARBA" id="ARBA00022723"/>
    </source>
</evidence>
<gene>
    <name evidence="3" type="ORF">E4656_05175</name>
</gene>
<dbReference type="SUPFAM" id="SSF48452">
    <property type="entry name" value="TPR-like"/>
    <property type="match status" value="1"/>
</dbReference>
<dbReference type="AlphaFoldDB" id="A0A4Z0WFJ3"/>
<comment type="caution">
    <text evidence="3">The sequence shown here is derived from an EMBL/GenBank/DDBJ whole genome shotgun (WGS) entry which is preliminary data.</text>
</comment>
<protein>
    <recommendedName>
        <fullName evidence="2">LapB rubredoxin metal binding domain-containing protein</fullName>
    </recommendedName>
</protein>
<dbReference type="OrthoDB" id="507476at2"/>
<evidence type="ECO:0000313" key="3">
    <source>
        <dbReference type="EMBL" id="TGG95800.1"/>
    </source>
</evidence>
<sequence>MPLFQWTQVLLLCALCLVIGYVAASSRARWRRNLKPPEQQPAGRLFPRSHETPATRVLEEQFHAGKLGFDESLELADTYRRQGDIQGAIDIHQSLYGRPGLHWRNMQRAQFELARDFFQAGILGRAEDLLRSLVAQNGEQTEEAVRLLLKIYQQEQDWEEAVELFESHRSLAQGDLRWEHVHMLCEQAETMLLRQPDRARVMARQALQVLEDSQRPVLLLMRLAMQQQRWREFNRLVQSYLTQPESRIDLFRPIARNAVLQYPEQQRTLLNTLQKYNHQPEVRLLQGELLFESGLSDQGIQLVESVPLNEDTLAWRLDHLAHCSGDEDLKRLSEELKASFAQQNRYQCSHCGFESAAHYWHCPQCERWETLQPMRYQKSGKLLI</sequence>
<dbReference type="Gene3D" id="1.25.40.10">
    <property type="entry name" value="Tetratricopeptide repeat domain"/>
    <property type="match status" value="1"/>
</dbReference>
<name>A0A4Z0WFJ3_9GAMM</name>
<dbReference type="InterPro" id="IPR011990">
    <property type="entry name" value="TPR-like_helical_dom_sf"/>
</dbReference>
<dbReference type="Pfam" id="PF18073">
    <property type="entry name" value="Zn_ribbon_LapB"/>
    <property type="match status" value="1"/>
</dbReference>
<keyword evidence="1" id="KW-0479">Metal-binding</keyword>
<accession>A0A4Z0WFJ3</accession>
<organism evidence="3 4">
    <name type="scientific">Natronospirillum operosum</name>
    <dbReference type="NCBI Taxonomy" id="2759953"/>
    <lineage>
        <taxon>Bacteria</taxon>
        <taxon>Pseudomonadati</taxon>
        <taxon>Pseudomonadota</taxon>
        <taxon>Gammaproteobacteria</taxon>
        <taxon>Oceanospirillales</taxon>
        <taxon>Natronospirillaceae</taxon>
        <taxon>Natronospirillum</taxon>
    </lineage>
</organism>
<dbReference type="RefSeq" id="WP_135481756.1">
    <property type="nucleotide sequence ID" value="NZ_SRMF01000001.1"/>
</dbReference>
<dbReference type="EMBL" id="SRMF01000001">
    <property type="protein sequence ID" value="TGG95800.1"/>
    <property type="molecule type" value="Genomic_DNA"/>
</dbReference>
<reference evidence="3 4" key="1">
    <citation type="submission" date="2019-04" db="EMBL/GenBank/DDBJ databases">
        <title>Natronospirillum operosus gen. nov., sp. nov., a haloalkaliphilic satellite isolated from decaying biomass of laboratory culture of cyanobacterium Geitlerinema sp. and proposal of Natronospirillaceae fam. nov. and Saccharospirillaceae fam. nov.</title>
        <authorList>
            <person name="Kevbrin V."/>
            <person name="Boltyanskaya Y."/>
            <person name="Koziaeva V."/>
            <person name="Grouzdev D.S."/>
            <person name="Park M."/>
            <person name="Cho J."/>
        </authorList>
    </citation>
    <scope>NUCLEOTIDE SEQUENCE [LARGE SCALE GENOMIC DNA]</scope>
    <source>
        <strain evidence="3 4">G-116</strain>
    </source>
</reference>